<organism evidence="2 3">
    <name type="scientific">Sphingomonas guangdongensis</name>
    <dbReference type="NCBI Taxonomy" id="1141890"/>
    <lineage>
        <taxon>Bacteria</taxon>
        <taxon>Pseudomonadati</taxon>
        <taxon>Pseudomonadota</taxon>
        <taxon>Alphaproteobacteria</taxon>
        <taxon>Sphingomonadales</taxon>
        <taxon>Sphingomonadaceae</taxon>
        <taxon>Sphingomonas</taxon>
    </lineage>
</organism>
<proteinExistence type="predicted"/>
<reference evidence="2 3" key="1">
    <citation type="submission" date="2017-07" db="EMBL/GenBank/DDBJ databases">
        <authorList>
            <person name="Sun Z.S."/>
            <person name="Albrecht U."/>
            <person name="Echele G."/>
            <person name="Lee C.C."/>
        </authorList>
    </citation>
    <scope>NUCLEOTIDE SEQUENCE [LARGE SCALE GENOMIC DNA]</scope>
    <source>
        <strain evidence="2 3">CGMCC 1.12672</strain>
    </source>
</reference>
<gene>
    <name evidence="2" type="ORF">SAMN06297144_0307</name>
</gene>
<evidence type="ECO:0000256" key="1">
    <source>
        <dbReference type="SAM" id="Phobius"/>
    </source>
</evidence>
<keyword evidence="3" id="KW-1185">Reference proteome</keyword>
<protein>
    <submittedName>
        <fullName evidence="2">Uncharacterized protein</fullName>
    </submittedName>
</protein>
<name>A0A285QAV6_9SPHN</name>
<dbReference type="Proteomes" id="UP000219494">
    <property type="component" value="Unassembled WGS sequence"/>
</dbReference>
<evidence type="ECO:0000313" key="3">
    <source>
        <dbReference type="Proteomes" id="UP000219494"/>
    </source>
</evidence>
<dbReference type="EMBL" id="OBMI01000001">
    <property type="protein sequence ID" value="SOB78966.1"/>
    <property type="molecule type" value="Genomic_DNA"/>
</dbReference>
<feature type="transmembrane region" description="Helical" evidence="1">
    <location>
        <begin position="12"/>
        <end position="33"/>
    </location>
</feature>
<accession>A0A285QAV6</accession>
<sequence length="36" mass="3923">MFVRLENFQRSTVAMLGSVVVTMMLVIATTPVLPVA</sequence>
<keyword evidence="1" id="KW-0472">Membrane</keyword>
<dbReference type="AlphaFoldDB" id="A0A285QAV6"/>
<evidence type="ECO:0000313" key="2">
    <source>
        <dbReference type="EMBL" id="SOB78966.1"/>
    </source>
</evidence>
<keyword evidence="1" id="KW-0812">Transmembrane</keyword>
<keyword evidence="1" id="KW-1133">Transmembrane helix</keyword>